<comment type="caution">
    <text evidence="2">The sequence shown here is derived from an EMBL/GenBank/DDBJ whole genome shotgun (WGS) entry which is preliminary data.</text>
</comment>
<keyword evidence="3" id="KW-1185">Reference proteome</keyword>
<protein>
    <submittedName>
        <fullName evidence="2">Uncharacterized protein</fullName>
    </submittedName>
</protein>
<dbReference type="EMBL" id="JARQZJ010000124">
    <property type="protein sequence ID" value="KAK9890008.1"/>
    <property type="molecule type" value="Genomic_DNA"/>
</dbReference>
<proteinExistence type="predicted"/>
<gene>
    <name evidence="2" type="ORF">WA026_008819</name>
</gene>
<reference evidence="2 3" key="1">
    <citation type="submission" date="2023-03" db="EMBL/GenBank/DDBJ databases">
        <title>Genome insight into feeding habits of ladybird beetles.</title>
        <authorList>
            <person name="Li H.-S."/>
            <person name="Huang Y.-H."/>
            <person name="Pang H."/>
        </authorList>
    </citation>
    <scope>NUCLEOTIDE SEQUENCE [LARGE SCALE GENOMIC DNA]</scope>
    <source>
        <strain evidence="2">SYSU_2023b</strain>
        <tissue evidence="2">Whole body</tissue>
    </source>
</reference>
<organism evidence="2 3">
    <name type="scientific">Henosepilachna vigintioctopunctata</name>
    <dbReference type="NCBI Taxonomy" id="420089"/>
    <lineage>
        <taxon>Eukaryota</taxon>
        <taxon>Metazoa</taxon>
        <taxon>Ecdysozoa</taxon>
        <taxon>Arthropoda</taxon>
        <taxon>Hexapoda</taxon>
        <taxon>Insecta</taxon>
        <taxon>Pterygota</taxon>
        <taxon>Neoptera</taxon>
        <taxon>Endopterygota</taxon>
        <taxon>Coleoptera</taxon>
        <taxon>Polyphaga</taxon>
        <taxon>Cucujiformia</taxon>
        <taxon>Coccinelloidea</taxon>
        <taxon>Coccinellidae</taxon>
        <taxon>Epilachninae</taxon>
        <taxon>Epilachnini</taxon>
        <taxon>Henosepilachna</taxon>
    </lineage>
</organism>
<feature type="compositionally biased region" description="Acidic residues" evidence="1">
    <location>
        <begin position="120"/>
        <end position="138"/>
    </location>
</feature>
<name>A0AAW1V9B0_9CUCU</name>
<feature type="compositionally biased region" description="Polar residues" evidence="1">
    <location>
        <begin position="60"/>
        <end position="86"/>
    </location>
</feature>
<accession>A0AAW1V9B0</accession>
<dbReference type="AlphaFoldDB" id="A0AAW1V9B0"/>
<dbReference type="Proteomes" id="UP001431783">
    <property type="component" value="Unassembled WGS sequence"/>
</dbReference>
<evidence type="ECO:0000313" key="2">
    <source>
        <dbReference type="EMBL" id="KAK9890008.1"/>
    </source>
</evidence>
<feature type="region of interest" description="Disordered" evidence="1">
    <location>
        <begin position="24"/>
        <end position="152"/>
    </location>
</feature>
<feature type="compositionally biased region" description="Pro residues" evidence="1">
    <location>
        <begin position="103"/>
        <end position="113"/>
    </location>
</feature>
<sequence length="170" mass="19070">MFSLWYTFLAWRDYNKVTSSKVVAEPENEQISNGDSKIPPEVPTVKPEPSRIPLIDNTHKTTSVPKLIPQNPTKSIPSPQSTNTKIPSPEPIRPIQKTGLEPPLKPPRSPSPHPMRSEAFDDIEFDSEESEEEDEENSVIDSTVFNQNMKASNVKDFLAGEINNLEKESS</sequence>
<evidence type="ECO:0000256" key="1">
    <source>
        <dbReference type="SAM" id="MobiDB-lite"/>
    </source>
</evidence>
<evidence type="ECO:0000313" key="3">
    <source>
        <dbReference type="Proteomes" id="UP001431783"/>
    </source>
</evidence>